<organism evidence="1 2">
    <name type="scientific">Brassica napus</name>
    <name type="common">Rape</name>
    <dbReference type="NCBI Taxonomy" id="3708"/>
    <lineage>
        <taxon>Eukaryota</taxon>
        <taxon>Viridiplantae</taxon>
        <taxon>Streptophyta</taxon>
        <taxon>Embryophyta</taxon>
        <taxon>Tracheophyta</taxon>
        <taxon>Spermatophyta</taxon>
        <taxon>Magnoliopsida</taxon>
        <taxon>eudicotyledons</taxon>
        <taxon>Gunneridae</taxon>
        <taxon>Pentapetalae</taxon>
        <taxon>rosids</taxon>
        <taxon>malvids</taxon>
        <taxon>Brassicales</taxon>
        <taxon>Brassicaceae</taxon>
        <taxon>Brassiceae</taxon>
        <taxon>Brassica</taxon>
    </lineage>
</organism>
<dbReference type="Gene3D" id="3.40.1110.10">
    <property type="entry name" value="Calcium-transporting ATPase, cytoplasmic domain N"/>
    <property type="match status" value="1"/>
</dbReference>
<dbReference type="EMBL" id="LK033982">
    <property type="protein sequence ID" value="CDY61306.1"/>
    <property type="molecule type" value="Genomic_DNA"/>
</dbReference>
<sequence length="192" mass="21467">MGVMGGFQLRKQTALVKGAVKNVLERSTHIQLLDGSKQELDEYSRHLILQSMHDMSMSALRCLVFAFADVPSDFATYDGSEDHPPHQQLLNPSNYSSIESNLTFVGFVGLKRCIKPLQTDVTQIEHRSARIMDTVQGGVLVNQLDQTEVFMSDHASLAACDNRPYRPIRSPRPYRTCCPLHRPTDAHNGAQS</sequence>
<name>A0A078J8V3_BRANA</name>
<dbReference type="PaxDb" id="3708-A0A078J8V3"/>
<dbReference type="Gramene" id="CDY61306">
    <property type="protein sequence ID" value="CDY61306"/>
    <property type="gene ID" value="GSBRNA2T00033657001"/>
</dbReference>
<dbReference type="GO" id="GO:0000166">
    <property type="term" value="F:nucleotide binding"/>
    <property type="evidence" value="ECO:0007669"/>
    <property type="project" value="InterPro"/>
</dbReference>
<evidence type="ECO:0000313" key="2">
    <source>
        <dbReference type="Proteomes" id="UP000028999"/>
    </source>
</evidence>
<gene>
    <name evidence="1" type="primary">BnaCnng37710D</name>
    <name evidence="1" type="ORF">GSBRNA2T00033657001</name>
</gene>
<dbReference type="SUPFAM" id="SSF81660">
    <property type="entry name" value="Metal cation-transporting ATPase, ATP-binding domain N"/>
    <property type="match status" value="1"/>
</dbReference>
<evidence type="ECO:0000313" key="1">
    <source>
        <dbReference type="EMBL" id="CDY61306.1"/>
    </source>
</evidence>
<proteinExistence type="predicted"/>
<accession>A0A078J8V3</accession>
<dbReference type="Proteomes" id="UP000028999">
    <property type="component" value="Unassembled WGS sequence"/>
</dbReference>
<reference evidence="1 2" key="1">
    <citation type="journal article" date="2014" name="Science">
        <title>Plant genetics. Early allopolyploid evolution in the post-Neolithic Brassica napus oilseed genome.</title>
        <authorList>
            <person name="Chalhoub B."/>
            <person name="Denoeud F."/>
            <person name="Liu S."/>
            <person name="Parkin I.A."/>
            <person name="Tang H."/>
            <person name="Wang X."/>
            <person name="Chiquet J."/>
            <person name="Belcram H."/>
            <person name="Tong C."/>
            <person name="Samans B."/>
            <person name="Correa M."/>
            <person name="Da Silva C."/>
            <person name="Just J."/>
            <person name="Falentin C."/>
            <person name="Koh C.S."/>
            <person name="Le Clainche I."/>
            <person name="Bernard M."/>
            <person name="Bento P."/>
            <person name="Noel B."/>
            <person name="Labadie K."/>
            <person name="Alberti A."/>
            <person name="Charles M."/>
            <person name="Arnaud D."/>
            <person name="Guo H."/>
            <person name="Daviaud C."/>
            <person name="Alamery S."/>
            <person name="Jabbari K."/>
            <person name="Zhao M."/>
            <person name="Edger P.P."/>
            <person name="Chelaifa H."/>
            <person name="Tack D."/>
            <person name="Lassalle G."/>
            <person name="Mestiri I."/>
            <person name="Schnel N."/>
            <person name="Le Paslier M.C."/>
            <person name="Fan G."/>
            <person name="Renault V."/>
            <person name="Bayer P.E."/>
            <person name="Golicz A.A."/>
            <person name="Manoli S."/>
            <person name="Lee T.H."/>
            <person name="Thi V.H."/>
            <person name="Chalabi S."/>
            <person name="Hu Q."/>
            <person name="Fan C."/>
            <person name="Tollenaere R."/>
            <person name="Lu Y."/>
            <person name="Battail C."/>
            <person name="Shen J."/>
            <person name="Sidebottom C.H."/>
            <person name="Wang X."/>
            <person name="Canaguier A."/>
            <person name="Chauveau A."/>
            <person name="Berard A."/>
            <person name="Deniot G."/>
            <person name="Guan M."/>
            <person name="Liu Z."/>
            <person name="Sun F."/>
            <person name="Lim Y.P."/>
            <person name="Lyons E."/>
            <person name="Town C.D."/>
            <person name="Bancroft I."/>
            <person name="Wang X."/>
            <person name="Meng J."/>
            <person name="Ma J."/>
            <person name="Pires J.C."/>
            <person name="King G.J."/>
            <person name="Brunel D."/>
            <person name="Delourme R."/>
            <person name="Renard M."/>
            <person name="Aury J.M."/>
            <person name="Adams K.L."/>
            <person name="Batley J."/>
            <person name="Snowdon R.J."/>
            <person name="Tost J."/>
            <person name="Edwards D."/>
            <person name="Zhou Y."/>
            <person name="Hua W."/>
            <person name="Sharpe A.G."/>
            <person name="Paterson A.H."/>
            <person name="Guan C."/>
            <person name="Wincker P."/>
        </authorList>
    </citation>
    <scope>NUCLEOTIDE SEQUENCE [LARGE SCALE GENOMIC DNA]</scope>
    <source>
        <strain evidence="2">cv. Darmor-bzh</strain>
    </source>
</reference>
<keyword evidence="2" id="KW-1185">Reference proteome</keyword>
<dbReference type="AlphaFoldDB" id="A0A078J8V3"/>
<protein>
    <submittedName>
        <fullName evidence="1">BnaCnng37710D protein</fullName>
    </submittedName>
</protein>
<dbReference type="Pfam" id="PF13246">
    <property type="entry name" value="Cation_ATPase"/>
    <property type="match status" value="1"/>
</dbReference>
<dbReference type="InterPro" id="IPR023299">
    <property type="entry name" value="ATPase_P-typ_cyto_dom_N"/>
</dbReference>